<dbReference type="GO" id="GO:0000976">
    <property type="term" value="F:transcription cis-regulatory region binding"/>
    <property type="evidence" value="ECO:0007669"/>
    <property type="project" value="TreeGrafter"/>
</dbReference>
<dbReference type="PANTHER" id="PTHR48111:SF1">
    <property type="entry name" value="TWO-COMPONENT RESPONSE REGULATOR ORR33"/>
    <property type="match status" value="1"/>
</dbReference>
<dbReference type="SMART" id="SM00448">
    <property type="entry name" value="REC"/>
    <property type="match status" value="1"/>
</dbReference>
<sequence length="548" mass="63671">MNFTDKRVLIIEDQRPFLLLLRGLLNSMGATEVVTKPSAEQAIAICRRQKFDIIIADLHLGSDKKTGYELIEELRFRKFIKPSTIFLLISADSARPIVLGSLERRPDDYLIKPFSQSQLKSRIARAWQKRQHMLVVYRAIFEEQWDKAIAACQMLVNTDSPYRRYCEQALVELYWKIKQPEKSLEILQNYQTGKPVLWAQIALGKTYLKLNKPDQALAVGEEILVLNRFSAEAYDLIAEAQHALKEGERAIDAIRQAIKLSPFSLPRHFTACTIARENQDYQLVTESSQAIWQLSKRTVHQDVSHWCSYIRSVLDAAEHAEDKRTRNRFQQEALLLLQRGKFDDILNRQSDKLDLDIYEQVVNARIYSLDGKMLDAKRDLFQSQFAIEEKYEHYPTAFAPDSLKVMYDLGEFDEAQDLIKTLRQNGEDLDPNSQHLMQYESKRAEERQSLYQQHNRQGIDYYQKGQYGQARDSFSLALQFAPVNTGVALNLLQCLLKVLSNQKKPEPTLIKECRRVYKLIEDIPLRKEHQQKFDDLRGELFDYLGLSA</sequence>
<accession>A0A3D8M8G1</accession>
<dbReference type="InterPro" id="IPR011990">
    <property type="entry name" value="TPR-like_helical_dom_sf"/>
</dbReference>
<feature type="repeat" description="TPR" evidence="7">
    <location>
        <begin position="451"/>
        <end position="484"/>
    </location>
</feature>
<dbReference type="Proteomes" id="UP000256561">
    <property type="component" value="Unassembled WGS sequence"/>
</dbReference>
<evidence type="ECO:0000313" key="9">
    <source>
        <dbReference type="EMBL" id="RDV26012.1"/>
    </source>
</evidence>
<dbReference type="InterPro" id="IPR039420">
    <property type="entry name" value="WalR-like"/>
</dbReference>
<dbReference type="Pfam" id="PF13432">
    <property type="entry name" value="TPR_16"/>
    <property type="match status" value="1"/>
</dbReference>
<dbReference type="GO" id="GO:0005829">
    <property type="term" value="C:cytosol"/>
    <property type="evidence" value="ECO:0007669"/>
    <property type="project" value="TreeGrafter"/>
</dbReference>
<keyword evidence="7" id="KW-0802">TPR repeat</keyword>
<comment type="caution">
    <text evidence="9">The sequence shown here is derived from an EMBL/GenBank/DDBJ whole genome shotgun (WGS) entry which is preliminary data.</text>
</comment>
<evidence type="ECO:0000256" key="4">
    <source>
        <dbReference type="ARBA" id="ARBA00023125"/>
    </source>
</evidence>
<evidence type="ECO:0000256" key="3">
    <source>
        <dbReference type="ARBA" id="ARBA00023015"/>
    </source>
</evidence>
<evidence type="ECO:0000256" key="6">
    <source>
        <dbReference type="PROSITE-ProRule" id="PRU00169"/>
    </source>
</evidence>
<dbReference type="InterPro" id="IPR019734">
    <property type="entry name" value="TPR_rpt"/>
</dbReference>
<evidence type="ECO:0000313" key="10">
    <source>
        <dbReference type="Proteomes" id="UP000256561"/>
    </source>
</evidence>
<dbReference type="PANTHER" id="PTHR48111">
    <property type="entry name" value="REGULATOR OF RPOS"/>
    <property type="match status" value="1"/>
</dbReference>
<name>A0A3D8M8G1_9ALTE</name>
<protein>
    <submittedName>
        <fullName evidence="9">Response regulator</fullName>
    </submittedName>
</protein>
<dbReference type="Gene3D" id="3.40.50.2300">
    <property type="match status" value="1"/>
</dbReference>
<dbReference type="InterPro" id="IPR011006">
    <property type="entry name" value="CheY-like_superfamily"/>
</dbReference>
<evidence type="ECO:0000256" key="5">
    <source>
        <dbReference type="ARBA" id="ARBA00023163"/>
    </source>
</evidence>
<dbReference type="PROSITE" id="PS50110">
    <property type="entry name" value="RESPONSE_REGULATORY"/>
    <property type="match status" value="1"/>
</dbReference>
<evidence type="ECO:0000256" key="7">
    <source>
        <dbReference type="PROSITE-ProRule" id="PRU00339"/>
    </source>
</evidence>
<keyword evidence="3" id="KW-0805">Transcription regulation</keyword>
<organism evidence="9 10">
    <name type="scientific">Alteromonas aestuariivivens</name>
    <dbReference type="NCBI Taxonomy" id="1938339"/>
    <lineage>
        <taxon>Bacteria</taxon>
        <taxon>Pseudomonadati</taxon>
        <taxon>Pseudomonadota</taxon>
        <taxon>Gammaproteobacteria</taxon>
        <taxon>Alteromonadales</taxon>
        <taxon>Alteromonadaceae</taxon>
        <taxon>Alteromonas/Salinimonas group</taxon>
        <taxon>Alteromonas</taxon>
    </lineage>
</organism>
<dbReference type="RefSeq" id="WP_115592881.1">
    <property type="nucleotide sequence ID" value="NZ_QRHA01000005.1"/>
</dbReference>
<gene>
    <name evidence="9" type="ORF">DXV75_07960</name>
</gene>
<keyword evidence="4" id="KW-0238">DNA-binding</keyword>
<proteinExistence type="predicted"/>
<keyword evidence="2" id="KW-0902">Two-component regulatory system</keyword>
<evidence type="ECO:0000256" key="1">
    <source>
        <dbReference type="ARBA" id="ARBA00022553"/>
    </source>
</evidence>
<evidence type="ECO:0000259" key="8">
    <source>
        <dbReference type="PROSITE" id="PS50110"/>
    </source>
</evidence>
<dbReference type="SMART" id="SM00028">
    <property type="entry name" value="TPR"/>
    <property type="match status" value="3"/>
</dbReference>
<keyword evidence="5" id="KW-0804">Transcription</keyword>
<feature type="modified residue" description="4-aspartylphosphate" evidence="6">
    <location>
        <position position="57"/>
    </location>
</feature>
<dbReference type="GO" id="GO:0000156">
    <property type="term" value="F:phosphorelay response regulator activity"/>
    <property type="evidence" value="ECO:0007669"/>
    <property type="project" value="TreeGrafter"/>
</dbReference>
<dbReference type="GO" id="GO:0006355">
    <property type="term" value="P:regulation of DNA-templated transcription"/>
    <property type="evidence" value="ECO:0007669"/>
    <property type="project" value="TreeGrafter"/>
</dbReference>
<dbReference type="GO" id="GO:0032993">
    <property type="term" value="C:protein-DNA complex"/>
    <property type="evidence" value="ECO:0007669"/>
    <property type="project" value="TreeGrafter"/>
</dbReference>
<feature type="repeat" description="TPR" evidence="7">
    <location>
        <begin position="231"/>
        <end position="264"/>
    </location>
</feature>
<dbReference type="PROSITE" id="PS50005">
    <property type="entry name" value="TPR"/>
    <property type="match status" value="2"/>
</dbReference>
<dbReference type="AlphaFoldDB" id="A0A3D8M8G1"/>
<evidence type="ECO:0000256" key="2">
    <source>
        <dbReference type="ARBA" id="ARBA00023012"/>
    </source>
</evidence>
<reference evidence="10" key="1">
    <citation type="submission" date="2018-08" db="EMBL/GenBank/DDBJ databases">
        <authorList>
            <person name="Zhang J."/>
            <person name="Du Z.-J."/>
        </authorList>
    </citation>
    <scope>NUCLEOTIDE SEQUENCE [LARGE SCALE GENOMIC DNA]</scope>
    <source>
        <strain evidence="10">KCTC 52655</strain>
    </source>
</reference>
<dbReference type="InterPro" id="IPR001789">
    <property type="entry name" value="Sig_transdc_resp-reg_receiver"/>
</dbReference>
<dbReference type="EMBL" id="QRHA01000005">
    <property type="protein sequence ID" value="RDV26012.1"/>
    <property type="molecule type" value="Genomic_DNA"/>
</dbReference>
<feature type="domain" description="Response regulatory" evidence="8">
    <location>
        <begin position="7"/>
        <end position="127"/>
    </location>
</feature>
<keyword evidence="1 6" id="KW-0597">Phosphoprotein</keyword>
<dbReference type="SUPFAM" id="SSF48452">
    <property type="entry name" value="TPR-like"/>
    <property type="match status" value="1"/>
</dbReference>
<dbReference type="Pfam" id="PF00072">
    <property type="entry name" value="Response_reg"/>
    <property type="match status" value="1"/>
</dbReference>
<keyword evidence="10" id="KW-1185">Reference proteome</keyword>
<dbReference type="Gene3D" id="1.25.40.10">
    <property type="entry name" value="Tetratricopeptide repeat domain"/>
    <property type="match status" value="2"/>
</dbReference>
<dbReference type="OrthoDB" id="7298659at2"/>
<dbReference type="SUPFAM" id="SSF52172">
    <property type="entry name" value="CheY-like"/>
    <property type="match status" value="1"/>
</dbReference>